<keyword evidence="5 9" id="KW-1133">Transmembrane helix</keyword>
<dbReference type="PIRSF" id="PIRSF002744">
    <property type="entry name" value="Pur-cyt_permease"/>
    <property type="match status" value="1"/>
</dbReference>
<dbReference type="PANTHER" id="PTHR31806:SF5">
    <property type="entry name" value="PURINE-CYTOSINE PERMEASE FCY21"/>
    <property type="match status" value="1"/>
</dbReference>
<feature type="transmembrane region" description="Helical" evidence="9">
    <location>
        <begin position="249"/>
        <end position="272"/>
    </location>
</feature>
<evidence type="ECO:0000313" key="11">
    <source>
        <dbReference type="Proteomes" id="UP000001261"/>
    </source>
</evidence>
<dbReference type="EMBL" id="GG704914">
    <property type="protein sequence ID" value="EAS34082.1"/>
    <property type="molecule type" value="Genomic_DNA"/>
</dbReference>
<organism evidence="10 11">
    <name type="scientific">Coccidioides immitis (strain RS)</name>
    <name type="common">Valley fever fungus</name>
    <dbReference type="NCBI Taxonomy" id="246410"/>
    <lineage>
        <taxon>Eukaryota</taxon>
        <taxon>Fungi</taxon>
        <taxon>Dikarya</taxon>
        <taxon>Ascomycota</taxon>
        <taxon>Pezizomycotina</taxon>
        <taxon>Eurotiomycetes</taxon>
        <taxon>Eurotiomycetidae</taxon>
        <taxon>Onygenales</taxon>
        <taxon>Onygenaceae</taxon>
        <taxon>Coccidioides</taxon>
    </lineage>
</organism>
<sequence>MWSEQTSSKPSPGVNDVEKDGEPQVVVEQAPVELPEEKDPLLLRFCQSFWHRLATWGVELRGIVPIGVDERTDKRVVNVFLLWFTVSCNVLPIITGMVGTLSLGLSLRDASLVIIFFNLLCTIPPAYLSILGPKTGLRQMIQARYTFGIYLVNILVLLNLATVSGFTIIDCVIGGQTLSALNSSDVSVNVGIVIVAVLALFISFFGYKVLHRYERYGWVPVFISIVIATGCGGKHLSKQVVPAPPSASAIVTFGGLIAGYLIPWAALSSDFCTYISPDISSKRIFAYVYLGLFVPTVPLMILGAAVGGAVPNVPDWAQAHETGSVGAIFASMLSPAGGFGKFITVLLAFSTLGNIAATIYSITLNFQILLPVLVRVPRALFAFVFIAIIIPISIRAASSFFASLENFIGVIAYWSAAFFSIVTVEHLVFRKGRYESYDPTIWNVGSALPSGVSALAAGVLSFALVIPCMSQTWYVGPIAKKTGDIGFEIALVLSALLYLPLRAAEIKWRKRL</sequence>
<comment type="similarity">
    <text evidence="2 7">Belongs to the purine-cytosine permease (2.A.39) family.</text>
</comment>
<keyword evidence="11" id="KW-1185">Reference proteome</keyword>
<name>A0A0E1RYN2_COCIM</name>
<feature type="transmembrane region" description="Helical" evidence="9">
    <location>
        <begin position="342"/>
        <end position="368"/>
    </location>
</feature>
<dbReference type="InterPro" id="IPR001248">
    <property type="entry name" value="Pur-cyt_permease"/>
</dbReference>
<feature type="transmembrane region" description="Helical" evidence="9">
    <location>
        <begin position="284"/>
        <end position="306"/>
    </location>
</feature>
<feature type="transmembrane region" description="Helical" evidence="9">
    <location>
        <begin position="110"/>
        <end position="128"/>
    </location>
</feature>
<dbReference type="FunCoup" id="A0A0E1RYN2">
    <property type="interactions" value="29"/>
</dbReference>
<evidence type="ECO:0000256" key="4">
    <source>
        <dbReference type="ARBA" id="ARBA00022692"/>
    </source>
</evidence>
<evidence type="ECO:0000256" key="7">
    <source>
        <dbReference type="PIRNR" id="PIRNR002744"/>
    </source>
</evidence>
<feature type="compositionally biased region" description="Polar residues" evidence="8">
    <location>
        <begin position="1"/>
        <end position="10"/>
    </location>
</feature>
<evidence type="ECO:0000256" key="9">
    <source>
        <dbReference type="SAM" id="Phobius"/>
    </source>
</evidence>
<evidence type="ECO:0000256" key="1">
    <source>
        <dbReference type="ARBA" id="ARBA00004141"/>
    </source>
</evidence>
<dbReference type="InParanoid" id="A0A0E1RYN2"/>
<feature type="transmembrane region" description="Helical" evidence="9">
    <location>
        <begin position="407"/>
        <end position="429"/>
    </location>
</feature>
<evidence type="ECO:0000256" key="6">
    <source>
        <dbReference type="ARBA" id="ARBA00023136"/>
    </source>
</evidence>
<dbReference type="PANTHER" id="PTHR31806">
    <property type="entry name" value="PURINE-CYTOSINE PERMEASE FCY2-RELATED"/>
    <property type="match status" value="1"/>
</dbReference>
<gene>
    <name evidence="10" type="ORF">CIMG_05106</name>
</gene>
<dbReference type="Gene3D" id="1.10.4160.10">
    <property type="entry name" value="Hydantoin permease"/>
    <property type="match status" value="1"/>
</dbReference>
<feature type="transmembrane region" description="Helical" evidence="9">
    <location>
        <begin position="441"/>
        <end position="465"/>
    </location>
</feature>
<feature type="transmembrane region" description="Helical" evidence="9">
    <location>
        <begin position="217"/>
        <end position="237"/>
    </location>
</feature>
<evidence type="ECO:0000256" key="2">
    <source>
        <dbReference type="ARBA" id="ARBA00008974"/>
    </source>
</evidence>
<keyword evidence="4 9" id="KW-0812">Transmembrane</keyword>
<dbReference type="OrthoDB" id="2116389at2759"/>
<reference evidence="11" key="1">
    <citation type="journal article" date="2009" name="Genome Res.">
        <title>Comparative genomic analyses of the human fungal pathogens Coccidioides and their relatives.</title>
        <authorList>
            <person name="Sharpton T.J."/>
            <person name="Stajich J.E."/>
            <person name="Rounsley S.D."/>
            <person name="Gardner M.J."/>
            <person name="Wortman J.R."/>
            <person name="Jordar V.S."/>
            <person name="Maiti R."/>
            <person name="Kodira C.D."/>
            <person name="Neafsey D.E."/>
            <person name="Zeng Q."/>
            <person name="Hung C.-Y."/>
            <person name="McMahan C."/>
            <person name="Muszewska A."/>
            <person name="Grynberg M."/>
            <person name="Mandel M.A."/>
            <person name="Kellner E.M."/>
            <person name="Barker B.M."/>
            <person name="Galgiani J.N."/>
            <person name="Orbach M.J."/>
            <person name="Kirkland T.N."/>
            <person name="Cole G.T."/>
            <person name="Henn M.R."/>
            <person name="Birren B.W."/>
            <person name="Taylor J.W."/>
        </authorList>
    </citation>
    <scope>NUCLEOTIDE SEQUENCE [LARGE SCALE GENOMIC DNA]</scope>
    <source>
        <strain evidence="11">RS</strain>
    </source>
</reference>
<feature type="region of interest" description="Disordered" evidence="8">
    <location>
        <begin position="1"/>
        <end position="23"/>
    </location>
</feature>
<protein>
    <submittedName>
        <fullName evidence="10">NCS1 nucleoside transporter</fullName>
    </submittedName>
</protein>
<dbReference type="VEuPathDB" id="FungiDB:CIMG_05106"/>
<dbReference type="GeneID" id="4563980"/>
<dbReference type="RefSeq" id="XP_001245665.1">
    <property type="nucleotide sequence ID" value="XM_001245664.2"/>
</dbReference>
<comment type="subcellular location">
    <subcellularLocation>
        <location evidence="1">Membrane</location>
        <topology evidence="1">Multi-pass membrane protein</topology>
    </subcellularLocation>
</comment>
<proteinExistence type="inferred from homology"/>
<keyword evidence="3 7" id="KW-0813">Transport</keyword>
<evidence type="ECO:0000256" key="3">
    <source>
        <dbReference type="ARBA" id="ARBA00022448"/>
    </source>
</evidence>
<dbReference type="Pfam" id="PF02133">
    <property type="entry name" value="Transp_cyt_pur"/>
    <property type="match status" value="1"/>
</dbReference>
<feature type="transmembrane region" description="Helical" evidence="9">
    <location>
        <begin position="80"/>
        <end position="104"/>
    </location>
</feature>
<dbReference type="InterPro" id="IPR026030">
    <property type="entry name" value="Pur-cyt_permease_Fcy2/21/22"/>
</dbReference>
<evidence type="ECO:0000313" key="10">
    <source>
        <dbReference type="EMBL" id="EAS34082.1"/>
    </source>
</evidence>
<evidence type="ECO:0000256" key="8">
    <source>
        <dbReference type="SAM" id="MobiDB-lite"/>
    </source>
</evidence>
<feature type="transmembrane region" description="Helical" evidence="9">
    <location>
        <begin position="380"/>
        <end position="401"/>
    </location>
</feature>
<keyword evidence="6 7" id="KW-0472">Membrane</keyword>
<dbReference type="Proteomes" id="UP000001261">
    <property type="component" value="Unassembled WGS sequence"/>
</dbReference>
<feature type="transmembrane region" description="Helical" evidence="9">
    <location>
        <begin position="149"/>
        <end position="169"/>
    </location>
</feature>
<reference evidence="11" key="2">
    <citation type="journal article" date="2010" name="Genome Res.">
        <title>Population genomic sequencing of Coccidioides fungi reveals recent hybridization and transposon control.</title>
        <authorList>
            <person name="Neafsey D.E."/>
            <person name="Barker B.M."/>
            <person name="Sharpton T.J."/>
            <person name="Stajich J.E."/>
            <person name="Park D.J."/>
            <person name="Whiston E."/>
            <person name="Hung C.-Y."/>
            <person name="McMahan C."/>
            <person name="White J."/>
            <person name="Sykes S."/>
            <person name="Heiman D."/>
            <person name="Young S."/>
            <person name="Zeng Q."/>
            <person name="Abouelleil A."/>
            <person name="Aftuck L."/>
            <person name="Bessette D."/>
            <person name="Brown A."/>
            <person name="FitzGerald M."/>
            <person name="Lui A."/>
            <person name="Macdonald J.P."/>
            <person name="Priest M."/>
            <person name="Orbach M.J."/>
            <person name="Galgiani J.N."/>
            <person name="Kirkland T.N."/>
            <person name="Cole G.T."/>
            <person name="Birren B.W."/>
            <person name="Henn M.R."/>
            <person name="Taylor J.W."/>
            <person name="Rounsley S.D."/>
        </authorList>
    </citation>
    <scope>GENOME REANNOTATION</scope>
    <source>
        <strain evidence="11">RS</strain>
    </source>
</reference>
<dbReference type="AlphaFoldDB" id="A0A0E1RYN2"/>
<feature type="transmembrane region" description="Helical" evidence="9">
    <location>
        <begin position="485"/>
        <end position="501"/>
    </location>
</feature>
<dbReference type="OMA" id="FTVWFAP"/>
<feature type="transmembrane region" description="Helical" evidence="9">
    <location>
        <begin position="189"/>
        <end position="210"/>
    </location>
</feature>
<dbReference type="GO" id="GO:0005886">
    <property type="term" value="C:plasma membrane"/>
    <property type="evidence" value="ECO:0007669"/>
    <property type="project" value="TreeGrafter"/>
</dbReference>
<accession>A0A0E1RYN2</accession>
<dbReference type="KEGG" id="cim:CIMG_05106"/>
<evidence type="ECO:0000256" key="5">
    <source>
        <dbReference type="ARBA" id="ARBA00022989"/>
    </source>
</evidence>
<dbReference type="GO" id="GO:0022857">
    <property type="term" value="F:transmembrane transporter activity"/>
    <property type="evidence" value="ECO:0007669"/>
    <property type="project" value="InterPro"/>
</dbReference>